<dbReference type="Gene3D" id="2.30.18.10">
    <property type="entry name" value="Transcription factor IIA (TFIIA), beta-barrel domain"/>
    <property type="match status" value="1"/>
</dbReference>
<dbReference type="Proteomes" id="UP000001396">
    <property type="component" value="Unassembled WGS sequence"/>
</dbReference>
<dbReference type="GO" id="GO:0006367">
    <property type="term" value="P:transcription initiation at RNA polymerase II promoter"/>
    <property type="evidence" value="ECO:0007669"/>
    <property type="project" value="InterPro"/>
</dbReference>
<evidence type="ECO:0000256" key="4">
    <source>
        <dbReference type="ARBA" id="ARBA00023163"/>
    </source>
</evidence>
<organism evidence="9 10">
    <name type="scientific">Heterostelium pallidum (strain ATCC 26659 / Pp 5 / PN500)</name>
    <name type="common">Cellular slime mold</name>
    <name type="synonym">Polysphondylium pallidum</name>
    <dbReference type="NCBI Taxonomy" id="670386"/>
    <lineage>
        <taxon>Eukaryota</taxon>
        <taxon>Amoebozoa</taxon>
        <taxon>Evosea</taxon>
        <taxon>Eumycetozoa</taxon>
        <taxon>Dictyostelia</taxon>
        <taxon>Acytosteliales</taxon>
        <taxon>Acytosteliaceae</taxon>
        <taxon>Heterostelium</taxon>
    </lineage>
</organism>
<proteinExistence type="inferred from homology"/>
<dbReference type="FunCoup" id="D3BGP2">
    <property type="interactions" value="299"/>
</dbReference>
<evidence type="ECO:0000259" key="7">
    <source>
        <dbReference type="Pfam" id="PF02268"/>
    </source>
</evidence>
<comment type="similarity">
    <text evidence="2 6">Belongs to the TFIIA subunit 2 family.</text>
</comment>
<evidence type="ECO:0000256" key="1">
    <source>
        <dbReference type="ARBA" id="ARBA00004123"/>
    </source>
</evidence>
<dbReference type="SUPFAM" id="SSF50784">
    <property type="entry name" value="Transcription factor IIA (TFIIA), beta-barrel domain"/>
    <property type="match status" value="1"/>
</dbReference>
<dbReference type="Gene3D" id="1.10.287.190">
    <property type="entry name" value="Transcription factor IIA gamma subunit, alpha-helical domain"/>
    <property type="match status" value="1"/>
</dbReference>
<dbReference type="FunFam" id="1.10.287.190:FF:000001">
    <property type="entry name" value="Transcription initiation factor IIA subunit 2"/>
    <property type="match status" value="1"/>
</dbReference>
<keyword evidence="9" id="KW-0648">Protein biosynthesis</keyword>
<dbReference type="GeneID" id="31363175"/>
<sequence length="131" mass="15512">MMLQQQINKEERMQQQHKMRYYELYRRSTIGEALTDTLDELVTNQYISQQLYDKVLLQFDKSINEALADTVKSKASFKGDLHTYRFCDNVWTFILENAEFKTENETIKVDNVKIVACDANISNEKDKKDEK</sequence>
<dbReference type="AlphaFoldDB" id="D3BGP2"/>
<evidence type="ECO:0000256" key="6">
    <source>
        <dbReference type="PIRNR" id="PIRNR009415"/>
    </source>
</evidence>
<dbReference type="PIRSF" id="PIRSF009415">
    <property type="entry name" value="Hum_TFIIA_gamma"/>
    <property type="match status" value="1"/>
</dbReference>
<dbReference type="FunFam" id="2.30.18.10:FF:000001">
    <property type="entry name" value="Transcription initiation factor IIA subunit 2"/>
    <property type="match status" value="1"/>
</dbReference>
<protein>
    <recommendedName>
        <fullName evidence="6">Transcription initiation factor IIA subunit 2</fullName>
    </recommendedName>
</protein>
<gene>
    <name evidence="9" type="primary">gtf2a2</name>
    <name evidence="9" type="ORF">PPL_07694</name>
</gene>
<evidence type="ECO:0000256" key="2">
    <source>
        <dbReference type="ARBA" id="ARBA00007675"/>
    </source>
</evidence>
<comment type="caution">
    <text evidence="9">The sequence shown here is derived from an EMBL/GenBank/DDBJ whole genome shotgun (WGS) entry which is preliminary data.</text>
</comment>
<dbReference type="InterPro" id="IPR015872">
    <property type="entry name" value="TFIIA_gsu_N"/>
</dbReference>
<feature type="domain" description="Transcription initiation factor IIA gamma subunit N-terminal" evidence="7">
    <location>
        <begin position="21"/>
        <end position="67"/>
    </location>
</feature>
<dbReference type="Pfam" id="PF02751">
    <property type="entry name" value="TFIIA_gamma_C"/>
    <property type="match status" value="1"/>
</dbReference>
<comment type="subcellular location">
    <subcellularLocation>
        <location evidence="1 6">Nucleus</location>
    </subcellularLocation>
</comment>
<evidence type="ECO:0000256" key="5">
    <source>
        <dbReference type="ARBA" id="ARBA00023242"/>
    </source>
</evidence>
<evidence type="ECO:0000313" key="10">
    <source>
        <dbReference type="Proteomes" id="UP000001396"/>
    </source>
</evidence>
<reference evidence="9 10" key="1">
    <citation type="journal article" date="2011" name="Genome Res.">
        <title>Phylogeny-wide analysis of social amoeba genomes highlights ancient origins for complex intercellular communication.</title>
        <authorList>
            <person name="Heidel A.J."/>
            <person name="Lawal H.M."/>
            <person name="Felder M."/>
            <person name="Schilde C."/>
            <person name="Helps N.R."/>
            <person name="Tunggal B."/>
            <person name="Rivero F."/>
            <person name="John U."/>
            <person name="Schleicher M."/>
            <person name="Eichinger L."/>
            <person name="Platzer M."/>
            <person name="Noegel A.A."/>
            <person name="Schaap P."/>
            <person name="Gloeckner G."/>
        </authorList>
    </citation>
    <scope>NUCLEOTIDE SEQUENCE [LARGE SCALE GENOMIC DNA]</scope>
    <source>
        <strain evidence="10">ATCC 26659 / Pp 5 / PN500</strain>
    </source>
</reference>
<dbReference type="PANTHER" id="PTHR10966">
    <property type="entry name" value="TRANSCRIPTION INITIATION FACTOR IIA SUBUNIT 2"/>
    <property type="match status" value="1"/>
</dbReference>
<dbReference type="CDD" id="cd10145">
    <property type="entry name" value="TFIIA_gamma_N"/>
    <property type="match status" value="1"/>
</dbReference>
<dbReference type="EMBL" id="ADBJ01000035">
    <property type="protein sequence ID" value="EFA79276.1"/>
    <property type="molecule type" value="Genomic_DNA"/>
</dbReference>
<comment type="function">
    <text evidence="6">TFIIA is a component of the transcription machinery of RNA polymerase II and plays an important role in transcriptional activation.</text>
</comment>
<dbReference type="SUPFAM" id="SSF47396">
    <property type="entry name" value="Transcription factor IIA (TFIIA), alpha-helical domain"/>
    <property type="match status" value="1"/>
</dbReference>
<dbReference type="RefSeq" id="XP_020431397.1">
    <property type="nucleotide sequence ID" value="XM_020578528.1"/>
</dbReference>
<dbReference type="Pfam" id="PF02268">
    <property type="entry name" value="TFIIA_gamma_N"/>
    <property type="match status" value="1"/>
</dbReference>
<name>D3BGP2_HETP5</name>
<dbReference type="InterPro" id="IPR003194">
    <property type="entry name" value="TFIIA_gsu"/>
</dbReference>
<dbReference type="CDD" id="cd10014">
    <property type="entry name" value="TFIIA_gamma_C"/>
    <property type="match status" value="1"/>
</dbReference>
<dbReference type="InterPro" id="IPR009088">
    <property type="entry name" value="TFIIA_b-brl"/>
</dbReference>
<dbReference type="GO" id="GO:0003743">
    <property type="term" value="F:translation initiation factor activity"/>
    <property type="evidence" value="ECO:0007669"/>
    <property type="project" value="UniProtKB-KW"/>
</dbReference>
<dbReference type="STRING" id="670386.D3BGP2"/>
<keyword evidence="9" id="KW-0396">Initiation factor</keyword>
<dbReference type="InParanoid" id="D3BGP2"/>
<dbReference type="InterPro" id="IPR015871">
    <property type="entry name" value="TFIIA_gsu_C"/>
</dbReference>
<keyword evidence="10" id="KW-1185">Reference proteome</keyword>
<accession>D3BGP2</accession>
<dbReference type="OMA" id="QYYELYR"/>
<evidence type="ECO:0000313" key="9">
    <source>
        <dbReference type="EMBL" id="EFA79276.1"/>
    </source>
</evidence>
<keyword evidence="4 6" id="KW-0804">Transcription</keyword>
<dbReference type="InterPro" id="IPR009083">
    <property type="entry name" value="TFIIA_a-hlx"/>
</dbReference>
<evidence type="ECO:0000259" key="8">
    <source>
        <dbReference type="Pfam" id="PF02751"/>
    </source>
</evidence>
<evidence type="ECO:0000256" key="3">
    <source>
        <dbReference type="ARBA" id="ARBA00023015"/>
    </source>
</evidence>
<feature type="domain" description="Transcription initiation factor IIA gamma subunit C-terminal" evidence="8">
    <location>
        <begin position="78"/>
        <end position="119"/>
    </location>
</feature>
<dbReference type="GO" id="GO:0005672">
    <property type="term" value="C:transcription factor TFIIA complex"/>
    <property type="evidence" value="ECO:0007669"/>
    <property type="project" value="InterPro"/>
</dbReference>
<keyword evidence="5 6" id="KW-0539">Nucleus</keyword>
<keyword evidence="3 6" id="KW-0805">Transcription regulation</keyword>